<dbReference type="Proteomes" id="UP000799441">
    <property type="component" value="Unassembled WGS sequence"/>
</dbReference>
<dbReference type="Gene3D" id="3.10.450.50">
    <property type="match status" value="1"/>
</dbReference>
<gene>
    <name evidence="1" type="ORF">K431DRAFT_131598</name>
</gene>
<organism evidence="1 2">
    <name type="scientific">Polychaeton citri CBS 116435</name>
    <dbReference type="NCBI Taxonomy" id="1314669"/>
    <lineage>
        <taxon>Eukaryota</taxon>
        <taxon>Fungi</taxon>
        <taxon>Dikarya</taxon>
        <taxon>Ascomycota</taxon>
        <taxon>Pezizomycotina</taxon>
        <taxon>Dothideomycetes</taxon>
        <taxon>Dothideomycetidae</taxon>
        <taxon>Capnodiales</taxon>
        <taxon>Capnodiaceae</taxon>
        <taxon>Polychaeton</taxon>
    </lineage>
</organism>
<dbReference type="PANTHER" id="PTHR39598">
    <property type="entry name" value="AUSTINOL SYNTHESIS PROTEIN F-RELATED"/>
    <property type="match status" value="1"/>
</dbReference>
<dbReference type="InterPro" id="IPR032710">
    <property type="entry name" value="NTF2-like_dom_sf"/>
</dbReference>
<reference evidence="1" key="1">
    <citation type="journal article" date="2020" name="Stud. Mycol.">
        <title>101 Dothideomycetes genomes: a test case for predicting lifestyles and emergence of pathogens.</title>
        <authorList>
            <person name="Haridas S."/>
            <person name="Albert R."/>
            <person name="Binder M."/>
            <person name="Bloem J."/>
            <person name="Labutti K."/>
            <person name="Salamov A."/>
            <person name="Andreopoulos B."/>
            <person name="Baker S."/>
            <person name="Barry K."/>
            <person name="Bills G."/>
            <person name="Bluhm B."/>
            <person name="Cannon C."/>
            <person name="Castanera R."/>
            <person name="Culley D."/>
            <person name="Daum C."/>
            <person name="Ezra D."/>
            <person name="Gonzalez J."/>
            <person name="Henrissat B."/>
            <person name="Kuo A."/>
            <person name="Liang C."/>
            <person name="Lipzen A."/>
            <person name="Lutzoni F."/>
            <person name="Magnuson J."/>
            <person name="Mondo S."/>
            <person name="Nolan M."/>
            <person name="Ohm R."/>
            <person name="Pangilinan J."/>
            <person name="Park H.-J."/>
            <person name="Ramirez L."/>
            <person name="Alfaro M."/>
            <person name="Sun H."/>
            <person name="Tritt A."/>
            <person name="Yoshinaga Y."/>
            <person name="Zwiers L.-H."/>
            <person name="Turgeon B."/>
            <person name="Goodwin S."/>
            <person name="Spatafora J."/>
            <person name="Crous P."/>
            <person name="Grigoriev I."/>
        </authorList>
    </citation>
    <scope>NUCLEOTIDE SEQUENCE</scope>
    <source>
        <strain evidence="1">CBS 116435</strain>
    </source>
</reference>
<dbReference type="OrthoDB" id="3758478at2759"/>
<dbReference type="EMBL" id="MU003770">
    <property type="protein sequence ID" value="KAF2724724.1"/>
    <property type="molecule type" value="Genomic_DNA"/>
</dbReference>
<evidence type="ECO:0000313" key="1">
    <source>
        <dbReference type="EMBL" id="KAF2724724.1"/>
    </source>
</evidence>
<dbReference type="AlphaFoldDB" id="A0A9P4US79"/>
<dbReference type="SUPFAM" id="SSF54427">
    <property type="entry name" value="NTF2-like"/>
    <property type="match status" value="1"/>
</dbReference>
<evidence type="ECO:0008006" key="3">
    <source>
        <dbReference type="Google" id="ProtNLM"/>
    </source>
</evidence>
<accession>A0A9P4US79</accession>
<proteinExistence type="predicted"/>
<name>A0A9P4US79_9PEZI</name>
<dbReference type="PANTHER" id="PTHR39598:SF1">
    <property type="entry name" value="AUSTINOID BIOSYNTHESIS CLUSTERS PROTEIN F-RELATED"/>
    <property type="match status" value="1"/>
</dbReference>
<evidence type="ECO:0000313" key="2">
    <source>
        <dbReference type="Proteomes" id="UP000799441"/>
    </source>
</evidence>
<protein>
    <recommendedName>
        <fullName evidence="3">SnoaL-like domain-containing protein</fullName>
    </recommendedName>
</protein>
<dbReference type="InterPro" id="IPR050977">
    <property type="entry name" value="Fungal_Meroterpenoid_Isomerase"/>
</dbReference>
<keyword evidence="2" id="KW-1185">Reference proteome</keyword>
<comment type="caution">
    <text evidence="1">The sequence shown here is derived from an EMBL/GenBank/DDBJ whole genome shotgun (WGS) entry which is preliminary data.</text>
</comment>
<sequence length="145" mass="16539">MGELKSTQRLTAEAIVDAFNQMDIDAIVFYRAPECMRFILPASLNQPPTNNEQYRASLLHVKAVFNNFSLTINDIVEDTGASKICLWLSARADTLAGEYINEYMWTMEFDATGTRITKMLEFVDAGTYRDFWPKLQKAIKEQPEG</sequence>